<reference evidence="1 2" key="1">
    <citation type="journal article" date="2014" name="BMC Genomics">
        <title>Comparison of environmental and isolate Sulfobacillus genomes reveals diverse carbon, sulfur, nitrogen, and hydrogen metabolisms.</title>
        <authorList>
            <person name="Justice N.B."/>
            <person name="Norman A."/>
            <person name="Brown C.T."/>
            <person name="Singh A."/>
            <person name="Thomas B.C."/>
            <person name="Banfield J.F."/>
        </authorList>
    </citation>
    <scope>NUCLEOTIDE SEQUENCE [LARGE SCALE GENOMIC DNA]</scope>
    <source>
        <strain evidence="1">AMDSBA1</strain>
    </source>
</reference>
<evidence type="ECO:0000313" key="2">
    <source>
        <dbReference type="Proteomes" id="UP000242699"/>
    </source>
</evidence>
<name>A0A2T2WYA8_9FIRM</name>
<proteinExistence type="predicted"/>
<evidence type="ECO:0000313" key="1">
    <source>
        <dbReference type="EMBL" id="PSR27223.1"/>
    </source>
</evidence>
<dbReference type="AlphaFoldDB" id="A0A2T2WYA8"/>
<protein>
    <submittedName>
        <fullName evidence="1">Uncharacterized protein</fullName>
    </submittedName>
</protein>
<accession>A0A2T2WYA8</accession>
<organism evidence="1 2">
    <name type="scientific">Sulfobacillus benefaciens</name>
    <dbReference type="NCBI Taxonomy" id="453960"/>
    <lineage>
        <taxon>Bacteria</taxon>
        <taxon>Bacillati</taxon>
        <taxon>Bacillota</taxon>
        <taxon>Clostridia</taxon>
        <taxon>Eubacteriales</taxon>
        <taxon>Clostridiales Family XVII. Incertae Sedis</taxon>
        <taxon>Sulfobacillus</taxon>
    </lineage>
</organism>
<dbReference type="Proteomes" id="UP000242699">
    <property type="component" value="Unassembled WGS sequence"/>
</dbReference>
<dbReference type="EMBL" id="PXYT01000028">
    <property type="protein sequence ID" value="PSR27223.1"/>
    <property type="molecule type" value="Genomic_DNA"/>
</dbReference>
<gene>
    <name evidence="1" type="ORF">C7B43_12260</name>
</gene>
<sequence>MTGIQKQRYGLIALVVVLAILTVYPQKTREYHITQKGPITHIGQGFDGGFVEIQVGSTIFDNPVINAPSSAGVSLPPHLKVGEYVEAAGEWTATGPWWQFQRPAPPKVVKLTRFSLVRPAKSSHKA</sequence>
<comment type="caution">
    <text evidence="1">The sequence shown here is derived from an EMBL/GenBank/DDBJ whole genome shotgun (WGS) entry which is preliminary data.</text>
</comment>